<dbReference type="InterPro" id="IPR000653">
    <property type="entry name" value="DegT/StrS_aminotransferase"/>
</dbReference>
<dbReference type="AlphaFoldDB" id="A0A1G8KF40"/>
<dbReference type="GO" id="GO:0008483">
    <property type="term" value="F:transaminase activity"/>
    <property type="evidence" value="ECO:0007669"/>
    <property type="project" value="UniProtKB-KW"/>
</dbReference>
<dbReference type="Pfam" id="PF01041">
    <property type="entry name" value="DegT_DnrJ_EryC1"/>
    <property type="match status" value="1"/>
</dbReference>
<keyword evidence="1" id="KW-0808">Transferase</keyword>
<sequence length="52" mass="5921">MSEQQDRIFLSAPHMSGNEQKYIQEAFDQNWIAPLGNNVNAFEKELAAYSGM</sequence>
<protein>
    <submittedName>
        <fullName evidence="1">Pyridoxal phosphate-dependent aminotransferase EpsN</fullName>
    </submittedName>
</protein>
<evidence type="ECO:0000313" key="2">
    <source>
        <dbReference type="Proteomes" id="UP000198853"/>
    </source>
</evidence>
<gene>
    <name evidence="1" type="ORF">SAMN04488123_10263</name>
</gene>
<organism evidence="1 2">
    <name type="scientific">Natribacillus halophilus</name>
    <dbReference type="NCBI Taxonomy" id="549003"/>
    <lineage>
        <taxon>Bacteria</taxon>
        <taxon>Bacillati</taxon>
        <taxon>Bacillota</taxon>
        <taxon>Bacilli</taxon>
        <taxon>Bacillales</taxon>
        <taxon>Bacillaceae</taxon>
        <taxon>Natribacillus</taxon>
    </lineage>
</organism>
<accession>A0A1G8KF40</accession>
<keyword evidence="2" id="KW-1185">Reference proteome</keyword>
<dbReference type="SUPFAM" id="SSF53383">
    <property type="entry name" value="PLP-dependent transferases"/>
    <property type="match status" value="1"/>
</dbReference>
<dbReference type="Gene3D" id="3.40.640.10">
    <property type="entry name" value="Type I PLP-dependent aspartate aminotransferase-like (Major domain)"/>
    <property type="match status" value="1"/>
</dbReference>
<dbReference type="InterPro" id="IPR015421">
    <property type="entry name" value="PyrdxlP-dep_Trfase_major"/>
</dbReference>
<evidence type="ECO:0000313" key="1">
    <source>
        <dbReference type="EMBL" id="SDI41998.1"/>
    </source>
</evidence>
<reference evidence="1 2" key="1">
    <citation type="submission" date="2016-10" db="EMBL/GenBank/DDBJ databases">
        <authorList>
            <person name="de Groot N.N."/>
        </authorList>
    </citation>
    <scope>NUCLEOTIDE SEQUENCE [LARGE SCALE GENOMIC DNA]</scope>
    <source>
        <strain evidence="1 2">DSM 21771</strain>
    </source>
</reference>
<dbReference type="Proteomes" id="UP000198853">
    <property type="component" value="Unassembled WGS sequence"/>
</dbReference>
<dbReference type="EMBL" id="FNEN01000002">
    <property type="protein sequence ID" value="SDI41998.1"/>
    <property type="molecule type" value="Genomic_DNA"/>
</dbReference>
<dbReference type="InterPro" id="IPR015424">
    <property type="entry name" value="PyrdxlP-dep_Trfase"/>
</dbReference>
<proteinExistence type="predicted"/>
<name>A0A1G8KF40_9BACI</name>
<keyword evidence="1" id="KW-0032">Aminotransferase</keyword>